<evidence type="ECO:0000313" key="10">
    <source>
        <dbReference type="EMBL" id="CAE4582209.1"/>
    </source>
</evidence>
<evidence type="ECO:0000256" key="8">
    <source>
        <dbReference type="SAM" id="SignalP"/>
    </source>
</evidence>
<gene>
    <name evidence="10" type="ORF">AMON00008_LOCUS19707</name>
</gene>
<keyword evidence="8" id="KW-0732">Signal</keyword>
<comment type="similarity">
    <text evidence="1">Belongs to the alpha-carbonic anhydrase family.</text>
</comment>
<dbReference type="PANTHER" id="PTHR18952:SF265">
    <property type="entry name" value="CARBONIC ANHYDRASE"/>
    <property type="match status" value="1"/>
</dbReference>
<comment type="catalytic activity">
    <reaction evidence="6">
        <text>hydrogencarbonate + H(+) = CO2 + H2O</text>
        <dbReference type="Rhea" id="RHEA:10748"/>
        <dbReference type="ChEBI" id="CHEBI:15377"/>
        <dbReference type="ChEBI" id="CHEBI:15378"/>
        <dbReference type="ChEBI" id="CHEBI:16526"/>
        <dbReference type="ChEBI" id="CHEBI:17544"/>
        <dbReference type="EC" id="4.2.1.1"/>
    </reaction>
</comment>
<dbReference type="InterPro" id="IPR001148">
    <property type="entry name" value="CA_dom"/>
</dbReference>
<dbReference type="PROSITE" id="PS51144">
    <property type="entry name" value="ALPHA_CA_2"/>
    <property type="match status" value="1"/>
</dbReference>
<proteinExistence type="inferred from homology"/>
<dbReference type="AlphaFoldDB" id="A0A7S4UPJ2"/>
<reference evidence="10" key="1">
    <citation type="submission" date="2021-01" db="EMBL/GenBank/DDBJ databases">
        <authorList>
            <person name="Corre E."/>
            <person name="Pelletier E."/>
            <person name="Niang G."/>
            <person name="Scheremetjew M."/>
            <person name="Finn R."/>
            <person name="Kale V."/>
            <person name="Holt S."/>
            <person name="Cochrane G."/>
            <person name="Meng A."/>
            <person name="Brown T."/>
            <person name="Cohen L."/>
        </authorList>
    </citation>
    <scope>NUCLEOTIDE SEQUENCE</scope>
    <source>
        <strain evidence="10">CCMP3105</strain>
    </source>
</reference>
<dbReference type="CDD" id="cd03124">
    <property type="entry name" value="alpha_CA_prokaryotic_like"/>
    <property type="match status" value="1"/>
</dbReference>
<sequence>MWTRAAALAHLLLLGGECRLRASRNADGGFVYDYSLHGQDWTMGSCASRARQSPINLVGLDGPAGAKFSYAYEPVSSAFQLKNGGHAYSMELAGLGVGGITYEGAWYDLLTINVHAESEHTFAGRRMPLELHLVHKRYDGSAVLIVAVPFDIPSLANASANPVLQSFLKVPLPLANMDAVVPGDPVNPMDLSTLLSGGMYFEYAGSLTAPPCAEIATWLVRREPLAAAPPQVRTLRDAILAANAGFGNFRATMPLNGRIVALREAVVDDTDFSPRAPREVSLPPPQGRQARAEQWAEDALRIARASADYVRDLDRRLHSAAEAHARVLAPLPLEQASGPAVGPNASTGAGASESMRPVGAHGAAGSAAQAGEAKVPEGLEASIAAAAKEAVADAVKQISAETRAAAMTAARDAAQAAVREIVSGRLPLA</sequence>
<dbReference type="InterPro" id="IPR036398">
    <property type="entry name" value="CA_dom_sf"/>
</dbReference>
<dbReference type="SUPFAM" id="SSF51069">
    <property type="entry name" value="Carbonic anhydrase"/>
    <property type="match status" value="1"/>
</dbReference>
<dbReference type="EC" id="4.2.1.1" evidence="2"/>
<keyword evidence="4" id="KW-0862">Zinc</keyword>
<organism evidence="10">
    <name type="scientific">Alexandrium monilatum</name>
    <dbReference type="NCBI Taxonomy" id="311494"/>
    <lineage>
        <taxon>Eukaryota</taxon>
        <taxon>Sar</taxon>
        <taxon>Alveolata</taxon>
        <taxon>Dinophyceae</taxon>
        <taxon>Gonyaulacales</taxon>
        <taxon>Pyrocystaceae</taxon>
        <taxon>Alexandrium</taxon>
    </lineage>
</organism>
<evidence type="ECO:0000256" key="6">
    <source>
        <dbReference type="ARBA" id="ARBA00048348"/>
    </source>
</evidence>
<feature type="region of interest" description="Disordered" evidence="7">
    <location>
        <begin position="273"/>
        <end position="294"/>
    </location>
</feature>
<name>A0A7S4UPJ2_9DINO</name>
<feature type="signal peptide" evidence="8">
    <location>
        <begin position="1"/>
        <end position="18"/>
    </location>
</feature>
<dbReference type="InterPro" id="IPR041891">
    <property type="entry name" value="Alpha_CA_prokaryot-like"/>
</dbReference>
<keyword evidence="5" id="KW-0456">Lyase</keyword>
<dbReference type="GO" id="GO:0004089">
    <property type="term" value="F:carbonate dehydratase activity"/>
    <property type="evidence" value="ECO:0007669"/>
    <property type="project" value="UniProtKB-EC"/>
</dbReference>
<feature type="domain" description="Alpha-carbonic anhydrase" evidence="9">
    <location>
        <begin position="30"/>
        <end position="264"/>
    </location>
</feature>
<feature type="region of interest" description="Disordered" evidence="7">
    <location>
        <begin position="336"/>
        <end position="364"/>
    </location>
</feature>
<dbReference type="PANTHER" id="PTHR18952">
    <property type="entry name" value="CARBONIC ANHYDRASE"/>
    <property type="match status" value="1"/>
</dbReference>
<evidence type="ECO:0000259" key="9">
    <source>
        <dbReference type="PROSITE" id="PS51144"/>
    </source>
</evidence>
<dbReference type="Pfam" id="PF00194">
    <property type="entry name" value="Carb_anhydrase"/>
    <property type="match status" value="1"/>
</dbReference>
<evidence type="ECO:0000256" key="5">
    <source>
        <dbReference type="ARBA" id="ARBA00023239"/>
    </source>
</evidence>
<dbReference type="Gene3D" id="3.10.200.10">
    <property type="entry name" value="Alpha carbonic anhydrase"/>
    <property type="match status" value="1"/>
</dbReference>
<evidence type="ECO:0000256" key="3">
    <source>
        <dbReference type="ARBA" id="ARBA00022723"/>
    </source>
</evidence>
<evidence type="ECO:0000256" key="4">
    <source>
        <dbReference type="ARBA" id="ARBA00022833"/>
    </source>
</evidence>
<evidence type="ECO:0000256" key="1">
    <source>
        <dbReference type="ARBA" id="ARBA00010718"/>
    </source>
</evidence>
<dbReference type="GO" id="GO:0008270">
    <property type="term" value="F:zinc ion binding"/>
    <property type="evidence" value="ECO:0007669"/>
    <property type="project" value="InterPro"/>
</dbReference>
<dbReference type="SMART" id="SM01057">
    <property type="entry name" value="Carb_anhydrase"/>
    <property type="match status" value="1"/>
</dbReference>
<dbReference type="EMBL" id="HBNR01028954">
    <property type="protein sequence ID" value="CAE4582209.1"/>
    <property type="molecule type" value="Transcribed_RNA"/>
</dbReference>
<protein>
    <recommendedName>
        <fullName evidence="2">carbonic anhydrase</fullName>
        <ecNumber evidence="2">4.2.1.1</ecNumber>
    </recommendedName>
</protein>
<keyword evidence="3" id="KW-0479">Metal-binding</keyword>
<dbReference type="InterPro" id="IPR023561">
    <property type="entry name" value="Carbonic_anhydrase_a-class"/>
</dbReference>
<feature type="chain" id="PRO_5031057998" description="carbonic anhydrase" evidence="8">
    <location>
        <begin position="19"/>
        <end position="429"/>
    </location>
</feature>
<accession>A0A7S4UPJ2</accession>
<evidence type="ECO:0000256" key="7">
    <source>
        <dbReference type="SAM" id="MobiDB-lite"/>
    </source>
</evidence>
<evidence type="ECO:0000256" key="2">
    <source>
        <dbReference type="ARBA" id="ARBA00012925"/>
    </source>
</evidence>